<dbReference type="SUPFAM" id="SSF54060">
    <property type="entry name" value="His-Me finger endonucleases"/>
    <property type="match status" value="1"/>
</dbReference>
<evidence type="ECO:0000256" key="1">
    <source>
        <dbReference type="ARBA" id="ARBA00006429"/>
    </source>
</evidence>
<evidence type="ECO:0000256" key="2">
    <source>
        <dbReference type="ARBA" id="ARBA00022722"/>
    </source>
</evidence>
<comment type="similarity">
    <text evidence="1">Belongs to the EndA/NucM nuclease family.</text>
</comment>
<dbReference type="PANTHER" id="PTHR33607:SF2">
    <property type="entry name" value="ENDONUCLEASE-1"/>
    <property type="match status" value="1"/>
</dbReference>
<dbReference type="Pfam" id="PF04231">
    <property type="entry name" value="Endonuclease_1"/>
    <property type="match status" value="1"/>
</dbReference>
<dbReference type="InterPro" id="IPR044925">
    <property type="entry name" value="His-Me_finger_sf"/>
</dbReference>
<keyword evidence="3" id="KW-0378">Hydrolase</keyword>
<dbReference type="Proteomes" id="UP000288758">
    <property type="component" value="Chromosome"/>
</dbReference>
<feature type="region of interest" description="Disordered" evidence="4">
    <location>
        <begin position="1"/>
        <end position="70"/>
    </location>
</feature>
<gene>
    <name evidence="5" type="primary">bsn</name>
    <name evidence="5" type="ORF">EJ065_1578</name>
</gene>
<accession>A0A410RMZ9</accession>
<dbReference type="PANTHER" id="PTHR33607">
    <property type="entry name" value="ENDONUCLEASE-1"/>
    <property type="match status" value="1"/>
</dbReference>
<name>A0A410RMZ9_CORCK</name>
<keyword evidence="2" id="KW-0540">Nuclease</keyword>
<sequence length="275" mass="30123">MIIPSRPLSATRPSTNSASAPANTARVTPKAFSSVSTFEAGPSAKKAQTTPTTPVPAPQVPVEDVPPKSDPRYDGLKDQALINALHDAVSKHKDLGYNQARKVIFTTLDNHDGKVKCVYTGKEVQTNKIPNSNVMNTEHTWPQSKGATGAAKADLHHLFPTDSKANSIRGNWPFGTVKNVKWEENGAKFGTDEKGRTVFEPPDEHKGNVARALFYFSTVYNKHIPADDEAVLKQWNTLDKVDAAEVARNDAIETYQQNRNPFVDDASLADRIADF</sequence>
<feature type="compositionally biased region" description="Low complexity" evidence="4">
    <location>
        <begin position="9"/>
        <end position="26"/>
    </location>
</feature>
<dbReference type="AlphaFoldDB" id="A0A410RMZ9"/>
<dbReference type="GO" id="GO:0016787">
    <property type="term" value="F:hydrolase activity"/>
    <property type="evidence" value="ECO:0007669"/>
    <property type="project" value="UniProtKB-KW"/>
</dbReference>
<protein>
    <submittedName>
        <fullName evidence="5">Preprotein convertase P-domain/extracellular ribounuclease domain-containing protein</fullName>
    </submittedName>
</protein>
<evidence type="ECO:0000313" key="6">
    <source>
        <dbReference type="Proteomes" id="UP000288758"/>
    </source>
</evidence>
<evidence type="ECO:0000256" key="3">
    <source>
        <dbReference type="ARBA" id="ARBA00022801"/>
    </source>
</evidence>
<proteinExistence type="inferred from homology"/>
<organism evidence="5 6">
    <name type="scientific">Corallococcus coralloides</name>
    <name type="common">Myxococcus coralloides</name>
    <dbReference type="NCBI Taxonomy" id="184914"/>
    <lineage>
        <taxon>Bacteria</taxon>
        <taxon>Pseudomonadati</taxon>
        <taxon>Myxococcota</taxon>
        <taxon>Myxococcia</taxon>
        <taxon>Myxococcales</taxon>
        <taxon>Cystobacterineae</taxon>
        <taxon>Myxococcaceae</taxon>
        <taxon>Corallococcus</taxon>
    </lineage>
</organism>
<evidence type="ECO:0000313" key="5">
    <source>
        <dbReference type="EMBL" id="QAT83178.1"/>
    </source>
</evidence>
<dbReference type="GO" id="GO:0004518">
    <property type="term" value="F:nuclease activity"/>
    <property type="evidence" value="ECO:0007669"/>
    <property type="project" value="UniProtKB-KW"/>
</dbReference>
<dbReference type="RefSeq" id="WP_128795366.1">
    <property type="nucleotide sequence ID" value="NZ_CP034669.1"/>
</dbReference>
<reference evidence="5 6" key="1">
    <citation type="submission" date="2018-12" db="EMBL/GenBank/DDBJ databases">
        <title>Complete Genome Sequence of the Corallopyronin A producing Myxobacterium Corallococcus coralloides B035.</title>
        <authorList>
            <person name="Bouhired S.M."/>
            <person name="Rupp O."/>
            <person name="Blom J."/>
            <person name="Schaeberle T.F."/>
            <person name="Kehraus S."/>
            <person name="Schiefer A."/>
            <person name="Pfarr K."/>
            <person name="Goesmann A."/>
            <person name="Hoerauf A."/>
            <person name="Koenig G.M."/>
        </authorList>
    </citation>
    <scope>NUCLEOTIDE SEQUENCE [LARGE SCALE GENOMIC DNA]</scope>
    <source>
        <strain evidence="5 6">B035</strain>
    </source>
</reference>
<evidence type="ECO:0000256" key="4">
    <source>
        <dbReference type="SAM" id="MobiDB-lite"/>
    </source>
</evidence>
<dbReference type="EMBL" id="CP034669">
    <property type="protein sequence ID" value="QAT83178.1"/>
    <property type="molecule type" value="Genomic_DNA"/>
</dbReference>
<dbReference type="InterPro" id="IPR007346">
    <property type="entry name" value="Endonuclease-I"/>
</dbReference>